<feature type="non-terminal residue" evidence="1">
    <location>
        <position position="44"/>
    </location>
</feature>
<accession>A0ABD2E4Q3</accession>
<name>A0ABD2E4Q3_DAUMA</name>
<sequence length="44" mass="4965">GSSRGSLPLPRDVLRQLRPHPLRSWVLLPQALQQTPPGLLQEKQ</sequence>
<proteinExistence type="predicted"/>
<dbReference type="Proteomes" id="UP001610411">
    <property type="component" value="Unassembled WGS sequence"/>
</dbReference>
<evidence type="ECO:0000313" key="1">
    <source>
        <dbReference type="EMBL" id="KAL2773491.1"/>
    </source>
</evidence>
<evidence type="ECO:0000313" key="2">
    <source>
        <dbReference type="Proteomes" id="UP001610411"/>
    </source>
</evidence>
<dbReference type="AlphaFoldDB" id="A0ABD2E4Q3"/>
<organism evidence="1 2">
    <name type="scientific">Daubentonia madagascariensis</name>
    <name type="common">Aye-aye</name>
    <name type="synonym">Sciurus madagascariensis</name>
    <dbReference type="NCBI Taxonomy" id="31869"/>
    <lineage>
        <taxon>Eukaryota</taxon>
        <taxon>Metazoa</taxon>
        <taxon>Chordata</taxon>
        <taxon>Craniata</taxon>
        <taxon>Vertebrata</taxon>
        <taxon>Euteleostomi</taxon>
        <taxon>Mammalia</taxon>
        <taxon>Eutheria</taxon>
        <taxon>Euarchontoglires</taxon>
        <taxon>Primates</taxon>
        <taxon>Strepsirrhini</taxon>
        <taxon>Chiromyiformes</taxon>
        <taxon>Daubentoniidae</taxon>
        <taxon>Daubentonia</taxon>
    </lineage>
</organism>
<reference evidence="1 2" key="1">
    <citation type="journal article" date="2024" name="G3 (Bethesda)">
        <title>A hybrid genome assembly of the endangered aye-aye (Daubentonia madagascariensis).</title>
        <authorList>
            <person name="Versoza C.J."/>
            <person name="Pfeifer S.P."/>
        </authorList>
    </citation>
    <scope>NUCLEOTIDE SEQUENCE [LARGE SCALE GENOMIC DNA]</scope>
    <source>
        <strain evidence="1">6821</strain>
    </source>
</reference>
<feature type="non-terminal residue" evidence="1">
    <location>
        <position position="1"/>
    </location>
</feature>
<keyword evidence="2" id="KW-1185">Reference proteome</keyword>
<gene>
    <name evidence="1" type="ORF">WCI35_021741</name>
</gene>
<dbReference type="EMBL" id="JBFSEQ010000007">
    <property type="protein sequence ID" value="KAL2773491.1"/>
    <property type="molecule type" value="Genomic_DNA"/>
</dbReference>
<comment type="caution">
    <text evidence="1">The sequence shown here is derived from an EMBL/GenBank/DDBJ whole genome shotgun (WGS) entry which is preliminary data.</text>
</comment>
<protein>
    <submittedName>
        <fullName evidence="1">Uncharacterized protein</fullName>
    </submittedName>
</protein>